<sequence>MESTIAQGDAAPVVNKTYQPKAFHFHGKAGEFFKIWVVNVVLSILTLGIYSAWAKVRTNRYFFSHTELDGHRFSYLAQPLQILKGRIIAVVLFGGFYLLNLFAPVAGLVASLLFLVLMPFLICASMRFNMRMTSYRNVRFDFKGSPWDAAINFILLPVASVFTLYLLLPWVLKRMDKFIVDNTRYGNKAFNTKITSGTYYMAALATIGLTLGLMLFFGVMMAIIGGVGAEAFQQDGATSALVTIVTMGIYLLFFTFIQALYKSIIRNYLFENTELDDVATFASSFQFSSLAWLQISNIVALVCTLGFAYPWTKVRTANYTVNNTQINICDDIQPVIDTIVEETSALGDEVANVFDVDVALT</sequence>
<feature type="transmembrane region" description="Helical" evidence="1">
    <location>
        <begin position="240"/>
        <end position="261"/>
    </location>
</feature>
<protein>
    <submittedName>
        <fullName evidence="2">DUF898 domain-containing protein</fullName>
    </submittedName>
</protein>
<dbReference type="EMBL" id="SWDB01000018">
    <property type="protein sequence ID" value="TKB45522.1"/>
    <property type="molecule type" value="Genomic_DNA"/>
</dbReference>
<feature type="transmembrane region" description="Helical" evidence="1">
    <location>
        <begin position="290"/>
        <end position="309"/>
    </location>
</feature>
<keyword evidence="1" id="KW-0812">Transmembrane</keyword>
<keyword evidence="1" id="KW-1133">Transmembrane helix</keyword>
<dbReference type="Proteomes" id="UP000307999">
    <property type="component" value="Unassembled WGS sequence"/>
</dbReference>
<feature type="transmembrane region" description="Helical" evidence="1">
    <location>
        <begin position="149"/>
        <end position="168"/>
    </location>
</feature>
<evidence type="ECO:0000313" key="3">
    <source>
        <dbReference type="Proteomes" id="UP000307999"/>
    </source>
</evidence>
<dbReference type="OrthoDB" id="9765721at2"/>
<dbReference type="AlphaFoldDB" id="A0A4U1B6N9"/>
<feature type="transmembrane region" description="Helical" evidence="1">
    <location>
        <begin position="105"/>
        <end position="128"/>
    </location>
</feature>
<dbReference type="Pfam" id="PF05987">
    <property type="entry name" value="DUF898"/>
    <property type="match status" value="1"/>
</dbReference>
<gene>
    <name evidence="2" type="ORF">E8M12_07925</name>
</gene>
<dbReference type="InterPro" id="IPR010295">
    <property type="entry name" value="DUF898"/>
</dbReference>
<evidence type="ECO:0000313" key="2">
    <source>
        <dbReference type="EMBL" id="TKB45522.1"/>
    </source>
</evidence>
<proteinExistence type="predicted"/>
<organism evidence="2 3">
    <name type="scientific">Thalassotalea mangrovi</name>
    <dbReference type="NCBI Taxonomy" id="2572245"/>
    <lineage>
        <taxon>Bacteria</taxon>
        <taxon>Pseudomonadati</taxon>
        <taxon>Pseudomonadota</taxon>
        <taxon>Gammaproteobacteria</taxon>
        <taxon>Alteromonadales</taxon>
        <taxon>Colwelliaceae</taxon>
        <taxon>Thalassotalea</taxon>
    </lineage>
</organism>
<name>A0A4U1B6N9_9GAMM</name>
<keyword evidence="3" id="KW-1185">Reference proteome</keyword>
<evidence type="ECO:0000256" key="1">
    <source>
        <dbReference type="SAM" id="Phobius"/>
    </source>
</evidence>
<accession>A0A4U1B6N9</accession>
<feature type="transmembrane region" description="Helical" evidence="1">
    <location>
        <begin position="33"/>
        <end position="53"/>
    </location>
</feature>
<feature type="transmembrane region" description="Helical" evidence="1">
    <location>
        <begin position="199"/>
        <end position="228"/>
    </location>
</feature>
<feature type="transmembrane region" description="Helical" evidence="1">
    <location>
        <begin position="82"/>
        <end position="99"/>
    </location>
</feature>
<dbReference type="RefSeq" id="WP_136735553.1">
    <property type="nucleotide sequence ID" value="NZ_SWDB01000018.1"/>
</dbReference>
<comment type="caution">
    <text evidence="2">The sequence shown here is derived from an EMBL/GenBank/DDBJ whole genome shotgun (WGS) entry which is preliminary data.</text>
</comment>
<keyword evidence="1" id="KW-0472">Membrane</keyword>
<reference evidence="2 3" key="1">
    <citation type="submission" date="2019-04" db="EMBL/GenBank/DDBJ databases">
        <title>Thalassotalea guangxiensis sp. nov., isolated from sediment of the coastal wetland.</title>
        <authorList>
            <person name="Zheng S."/>
            <person name="Zhang D."/>
        </authorList>
    </citation>
    <scope>NUCLEOTIDE SEQUENCE [LARGE SCALE GENOMIC DNA]</scope>
    <source>
        <strain evidence="2 3">ZS-4</strain>
    </source>
</reference>